<dbReference type="InterPro" id="IPR035899">
    <property type="entry name" value="DBL_dom_sf"/>
</dbReference>
<sequence length="609" mass="70116">MTTEARKNAPLLKPKPEKYFPISHRKFKPLPNIPQGPRELYIPPREVLTPAASTKLQVANVEPPRKLESIQIPRSIPSTQPPNTLNYQQHKSSSQPSVNTKVPPHSNTAEVKGDELSSRPRVLRQPNKPPYKAVTDHKPSKTKISAFTQHMEILNARKNLPARSPKLSNAEVVHTPQASVKPSSPPPVAESDGANKLEAPPLPEHTPPTSGKTYESDEHTCVSQRGAAVIDENIKPPLSLNTQVSESCTAANLNSELSPTSPLGRPQYLWKDLVDQSKMKCSQPLTPKEIERQETIFELINTESDYLNCLCVLVEFFEKPLMKMGILRNDKVLEIFSNLNEILLFHTDLFKRMTAVYKKQFPVIQKFAFVFSECLDRMKIYSRFVVNYKKCLNKVTELRQTEKRFTWFLEQRHQKTESRHLSLEDLLLEPFQRLCRYPLLFEKILSCTHPDSPDRSDMVQVLYRIREIIHEINEAKQRFEIREEMHLAQSRIKGFGYFDFLAPSRELILEGGLTFLNAKEANSPRLVKVYRQKSFPLRVFLFNDCILLTKHRNKKTGPQYKAIAPPSRVTHVQEVEDVSVKSRIPWRTCNVGWWRNQLTDAFFRFQNPA</sequence>
<evidence type="ECO:0000313" key="3">
    <source>
        <dbReference type="EMBL" id="ORX93523.1"/>
    </source>
</evidence>
<evidence type="ECO:0000256" key="1">
    <source>
        <dbReference type="SAM" id="MobiDB-lite"/>
    </source>
</evidence>
<feature type="domain" description="DH" evidence="2">
    <location>
        <begin position="291"/>
        <end position="475"/>
    </location>
</feature>
<evidence type="ECO:0000313" key="4">
    <source>
        <dbReference type="Proteomes" id="UP000193498"/>
    </source>
</evidence>
<accession>A0A1Y1Y6A7</accession>
<dbReference type="PROSITE" id="PS50010">
    <property type="entry name" value="DH_2"/>
    <property type="match status" value="1"/>
</dbReference>
<dbReference type="GO" id="GO:0005085">
    <property type="term" value="F:guanyl-nucleotide exchange factor activity"/>
    <property type="evidence" value="ECO:0007669"/>
    <property type="project" value="InterPro"/>
</dbReference>
<gene>
    <name evidence="3" type="ORF">K493DRAFT_35993</name>
</gene>
<dbReference type="Gene3D" id="2.30.29.30">
    <property type="entry name" value="Pleckstrin-homology domain (PH domain)/Phosphotyrosine-binding domain (PTB)"/>
    <property type="match status" value="1"/>
</dbReference>
<dbReference type="PANTHER" id="PTHR12673:SF159">
    <property type="entry name" value="LD03170P"/>
    <property type="match status" value="1"/>
</dbReference>
<feature type="compositionally biased region" description="Polar residues" evidence="1">
    <location>
        <begin position="76"/>
        <end position="109"/>
    </location>
</feature>
<dbReference type="AlphaFoldDB" id="A0A1Y1Y6A7"/>
<dbReference type="OrthoDB" id="1716625at2759"/>
<proteinExistence type="predicted"/>
<dbReference type="Pfam" id="PF00621">
    <property type="entry name" value="RhoGEF"/>
    <property type="match status" value="1"/>
</dbReference>
<dbReference type="SUPFAM" id="SSF50729">
    <property type="entry name" value="PH domain-like"/>
    <property type="match status" value="1"/>
</dbReference>
<dbReference type="InterPro" id="IPR000219">
    <property type="entry name" value="DH_dom"/>
</dbReference>
<dbReference type="PANTHER" id="PTHR12673">
    <property type="entry name" value="FACIOGENITAL DYSPLASIA PROTEIN"/>
    <property type="match status" value="1"/>
</dbReference>
<protein>
    <submittedName>
        <fullName evidence="3">Dbl homology domain-containing protein</fullName>
    </submittedName>
</protein>
<dbReference type="FunCoup" id="A0A1Y1Y6A7">
    <property type="interactions" value="568"/>
</dbReference>
<dbReference type="Gene3D" id="1.20.900.10">
    <property type="entry name" value="Dbl homology (DH) domain"/>
    <property type="match status" value="1"/>
</dbReference>
<dbReference type="SMART" id="SM00325">
    <property type="entry name" value="RhoGEF"/>
    <property type="match status" value="1"/>
</dbReference>
<dbReference type="EMBL" id="MCFE01000232">
    <property type="protein sequence ID" value="ORX93523.1"/>
    <property type="molecule type" value="Genomic_DNA"/>
</dbReference>
<reference evidence="3 4" key="1">
    <citation type="submission" date="2016-07" db="EMBL/GenBank/DDBJ databases">
        <title>Pervasive Adenine N6-methylation of Active Genes in Fungi.</title>
        <authorList>
            <consortium name="DOE Joint Genome Institute"/>
            <person name="Mondo S.J."/>
            <person name="Dannebaum R.O."/>
            <person name="Kuo R.C."/>
            <person name="Labutti K."/>
            <person name="Haridas S."/>
            <person name="Kuo A."/>
            <person name="Salamov A."/>
            <person name="Ahrendt S.R."/>
            <person name="Lipzen A."/>
            <person name="Sullivan W."/>
            <person name="Andreopoulos W.B."/>
            <person name="Clum A."/>
            <person name="Lindquist E."/>
            <person name="Daum C."/>
            <person name="Ramamoorthy G.K."/>
            <person name="Gryganskyi A."/>
            <person name="Culley D."/>
            <person name="Magnuson J.K."/>
            <person name="James T.Y."/>
            <person name="O'Malley M.A."/>
            <person name="Stajich J.E."/>
            <person name="Spatafora J.W."/>
            <person name="Visel A."/>
            <person name="Grigoriev I.V."/>
        </authorList>
    </citation>
    <scope>NUCLEOTIDE SEQUENCE [LARGE SCALE GENOMIC DNA]</scope>
    <source>
        <strain evidence="3 4">CBS 931.73</strain>
    </source>
</reference>
<dbReference type="SUPFAM" id="SSF48065">
    <property type="entry name" value="DBL homology domain (DH-domain)"/>
    <property type="match status" value="1"/>
</dbReference>
<dbReference type="STRING" id="1314790.A0A1Y1Y6A7"/>
<organism evidence="3 4">
    <name type="scientific">Basidiobolus meristosporus CBS 931.73</name>
    <dbReference type="NCBI Taxonomy" id="1314790"/>
    <lineage>
        <taxon>Eukaryota</taxon>
        <taxon>Fungi</taxon>
        <taxon>Fungi incertae sedis</taxon>
        <taxon>Zoopagomycota</taxon>
        <taxon>Entomophthoromycotina</taxon>
        <taxon>Basidiobolomycetes</taxon>
        <taxon>Basidiobolales</taxon>
        <taxon>Basidiobolaceae</taxon>
        <taxon>Basidiobolus</taxon>
    </lineage>
</organism>
<dbReference type="GO" id="GO:0005737">
    <property type="term" value="C:cytoplasm"/>
    <property type="evidence" value="ECO:0007669"/>
    <property type="project" value="TreeGrafter"/>
</dbReference>
<feature type="region of interest" description="Disordered" evidence="1">
    <location>
        <begin position="59"/>
        <end position="141"/>
    </location>
</feature>
<dbReference type="Proteomes" id="UP000193498">
    <property type="component" value="Unassembled WGS sequence"/>
</dbReference>
<comment type="caution">
    <text evidence="3">The sequence shown here is derived from an EMBL/GenBank/DDBJ whole genome shotgun (WGS) entry which is preliminary data.</text>
</comment>
<name>A0A1Y1Y6A7_9FUNG</name>
<keyword evidence="4" id="KW-1185">Reference proteome</keyword>
<feature type="region of interest" description="Disordered" evidence="1">
    <location>
        <begin position="1"/>
        <end position="38"/>
    </location>
</feature>
<evidence type="ECO:0000259" key="2">
    <source>
        <dbReference type="PROSITE" id="PS50010"/>
    </source>
</evidence>
<dbReference type="InterPro" id="IPR051092">
    <property type="entry name" value="FYVE_RhoGEF_PH"/>
</dbReference>
<dbReference type="InParanoid" id="A0A1Y1Y6A7"/>
<feature type="region of interest" description="Disordered" evidence="1">
    <location>
        <begin position="166"/>
        <end position="221"/>
    </location>
</feature>
<dbReference type="InterPro" id="IPR011993">
    <property type="entry name" value="PH-like_dom_sf"/>
</dbReference>
<dbReference type="CDD" id="cd00160">
    <property type="entry name" value="RhoGEF"/>
    <property type="match status" value="1"/>
</dbReference>